<dbReference type="InterPro" id="IPR000209">
    <property type="entry name" value="Peptidase_S8/S53_dom"/>
</dbReference>
<protein>
    <submittedName>
        <fullName evidence="8">Peptidase subtilase</fullName>
    </submittedName>
</protein>
<evidence type="ECO:0000313" key="8">
    <source>
        <dbReference type="EMBL" id="KFI96118.1"/>
    </source>
</evidence>
<dbReference type="EMBL" id="JGZP01000015">
    <property type="protein sequence ID" value="KFI96118.1"/>
    <property type="molecule type" value="Genomic_DNA"/>
</dbReference>
<feature type="region of interest" description="Disordered" evidence="5">
    <location>
        <begin position="1"/>
        <end position="24"/>
    </location>
</feature>
<keyword evidence="6" id="KW-0472">Membrane</keyword>
<proteinExistence type="inferred from homology"/>
<feature type="domain" description="Peptidase S8/S53" evidence="7">
    <location>
        <begin position="81"/>
        <end position="367"/>
    </location>
</feature>
<dbReference type="CDD" id="cd00306">
    <property type="entry name" value="Peptidases_S8_S53"/>
    <property type="match status" value="1"/>
</dbReference>
<dbReference type="Gene3D" id="3.40.50.200">
    <property type="entry name" value="Peptidase S8/S53 domain"/>
    <property type="match status" value="1"/>
</dbReference>
<comment type="caution">
    <text evidence="8">The sequence shown here is derived from an EMBL/GenBank/DDBJ whole genome shotgun (WGS) entry which is preliminary data.</text>
</comment>
<dbReference type="GO" id="GO:0004252">
    <property type="term" value="F:serine-type endopeptidase activity"/>
    <property type="evidence" value="ECO:0007669"/>
    <property type="project" value="UniProtKB-UniRule"/>
</dbReference>
<dbReference type="RefSeq" id="WP_238567670.1">
    <property type="nucleotide sequence ID" value="NZ_JGZP01000015.1"/>
</dbReference>
<keyword evidence="1 4" id="KW-0645">Protease</keyword>
<dbReference type="PROSITE" id="PS51892">
    <property type="entry name" value="SUBTILASE"/>
    <property type="match status" value="1"/>
</dbReference>
<keyword evidence="6" id="KW-0812">Transmembrane</keyword>
<dbReference type="eggNOG" id="COG1404">
    <property type="taxonomic scope" value="Bacteria"/>
</dbReference>
<feature type="transmembrane region" description="Helical" evidence="6">
    <location>
        <begin position="504"/>
        <end position="529"/>
    </location>
</feature>
<evidence type="ECO:0000259" key="7">
    <source>
        <dbReference type="Pfam" id="PF00082"/>
    </source>
</evidence>
<name>A0A087DKR8_9BIFI</name>
<feature type="region of interest" description="Disordered" evidence="5">
    <location>
        <begin position="534"/>
        <end position="616"/>
    </location>
</feature>
<dbReference type="AlphaFoldDB" id="A0A087DKR8"/>
<feature type="compositionally biased region" description="Low complexity" evidence="5">
    <location>
        <begin position="574"/>
        <end position="584"/>
    </location>
</feature>
<evidence type="ECO:0000256" key="2">
    <source>
        <dbReference type="ARBA" id="ARBA00022801"/>
    </source>
</evidence>
<accession>A0A087DKR8</accession>
<keyword evidence="6" id="KW-1133">Transmembrane helix</keyword>
<keyword evidence="3 4" id="KW-0720">Serine protease</keyword>
<dbReference type="SUPFAM" id="SSF52743">
    <property type="entry name" value="Subtilisin-like"/>
    <property type="match status" value="1"/>
</dbReference>
<keyword evidence="2 4" id="KW-0378">Hydrolase</keyword>
<gene>
    <name evidence="8" type="ORF">BSTEL_1151</name>
</gene>
<reference evidence="8 9" key="1">
    <citation type="submission" date="2014-03" db="EMBL/GenBank/DDBJ databases">
        <title>Genomics of Bifidobacteria.</title>
        <authorList>
            <person name="Ventura M."/>
            <person name="Milani C."/>
            <person name="Lugli G.A."/>
        </authorList>
    </citation>
    <scope>NUCLEOTIDE SEQUENCE [LARGE SCALE GENOMIC DNA]</scope>
    <source>
        <strain evidence="8 9">DSM 23968</strain>
    </source>
</reference>
<dbReference type="PANTHER" id="PTHR42884:SF14">
    <property type="entry name" value="NEUROENDOCRINE CONVERTASE 1"/>
    <property type="match status" value="1"/>
</dbReference>
<dbReference type="STRING" id="762211.BSTEL_1151"/>
<feature type="compositionally biased region" description="Low complexity" evidence="5">
    <location>
        <begin position="538"/>
        <end position="564"/>
    </location>
</feature>
<comment type="similarity">
    <text evidence="4">Belongs to the peptidase S8 family.</text>
</comment>
<feature type="active site" description="Charge relay system" evidence="4">
    <location>
        <position position="147"/>
    </location>
</feature>
<keyword evidence="9" id="KW-1185">Reference proteome</keyword>
<dbReference type="GO" id="GO:0016485">
    <property type="term" value="P:protein processing"/>
    <property type="evidence" value="ECO:0007669"/>
    <property type="project" value="TreeGrafter"/>
</dbReference>
<evidence type="ECO:0000256" key="3">
    <source>
        <dbReference type="ARBA" id="ARBA00022825"/>
    </source>
</evidence>
<dbReference type="GO" id="GO:0016020">
    <property type="term" value="C:membrane"/>
    <property type="evidence" value="ECO:0007669"/>
    <property type="project" value="TreeGrafter"/>
</dbReference>
<feature type="active site" description="Charge relay system" evidence="4">
    <location>
        <position position="90"/>
    </location>
</feature>
<dbReference type="PANTHER" id="PTHR42884">
    <property type="entry name" value="PROPROTEIN CONVERTASE SUBTILISIN/KEXIN-RELATED"/>
    <property type="match status" value="1"/>
</dbReference>
<dbReference type="Pfam" id="PF00082">
    <property type="entry name" value="Peptidase_S8"/>
    <property type="match status" value="1"/>
</dbReference>
<feature type="active site" description="Charge relay system" evidence="4">
    <location>
        <position position="328"/>
    </location>
</feature>
<evidence type="ECO:0000256" key="4">
    <source>
        <dbReference type="PROSITE-ProRule" id="PRU01240"/>
    </source>
</evidence>
<evidence type="ECO:0000313" key="9">
    <source>
        <dbReference type="Proteomes" id="UP000029004"/>
    </source>
</evidence>
<feature type="compositionally biased region" description="Pro residues" evidence="5">
    <location>
        <begin position="587"/>
        <end position="610"/>
    </location>
</feature>
<sequence>MIHEGVSVDGHPSHDREEGENQHMATTLERGLRRLARAATCAVAFAACLGMVVPSVYAEEPGRWPVENDVVQNAWKQGIDGSGVKIAVIDTQPIGEYPGLADADITYQVGSFRKADSKKRVKTQCVINGKPLTATLRRGEDSWQYTHGTDMLTWIAGNGKDYDGKTGVLGAAPKAKLLSIANGREIKGSNLSYDCKSGKSDWASVDYGVDEATAVKWGARVINRSQGSLMMSYDYEGFVTALRYGVITISARANTTDTGLRDLVGDPRKMNYFPGVVTVNNVDRNGVLSQASDTVDGNIAVLSYGQGVLSPAEHLMAGTLTPTNGGTSTAAAVLSSYLALAMQKWPDATGNQILQSLVRNTKEGKGKPTIDPERKRGFGEVDLNALLTVDPTQYKDVNPILEYQMKAAAQYPEYKDWYTQDCSKNPDGIQPNGDLTDFAIPCEAGLIGKEYERQQAAWKKVEQCRADGGSDCMKYSATNTADAKGSGAVSGERSDAKPAAGLPVWAWGVIAGVGVVVVSVGIVFAVVLAKRRRRSQRPPRNVVPAPAGGYPPAGRYPVQSSPAQAYPPAPAAPPVQVVPAPVSYTRPPMPQQPAQGYPPVPAPAQAPQPPHGRHSR</sequence>
<dbReference type="Proteomes" id="UP000029004">
    <property type="component" value="Unassembled WGS sequence"/>
</dbReference>
<dbReference type="InterPro" id="IPR036852">
    <property type="entry name" value="Peptidase_S8/S53_dom_sf"/>
</dbReference>
<evidence type="ECO:0000256" key="1">
    <source>
        <dbReference type="ARBA" id="ARBA00022670"/>
    </source>
</evidence>
<evidence type="ECO:0000256" key="6">
    <source>
        <dbReference type="SAM" id="Phobius"/>
    </source>
</evidence>
<organism evidence="8 9">
    <name type="scientific">Bifidobacterium stellenboschense</name>
    <dbReference type="NCBI Taxonomy" id="762211"/>
    <lineage>
        <taxon>Bacteria</taxon>
        <taxon>Bacillati</taxon>
        <taxon>Actinomycetota</taxon>
        <taxon>Actinomycetes</taxon>
        <taxon>Bifidobacteriales</taxon>
        <taxon>Bifidobacteriaceae</taxon>
        <taxon>Bifidobacterium</taxon>
    </lineage>
</organism>
<evidence type="ECO:0000256" key="5">
    <source>
        <dbReference type="SAM" id="MobiDB-lite"/>
    </source>
</evidence>
<feature type="compositionally biased region" description="Basic and acidic residues" evidence="5">
    <location>
        <begin position="11"/>
        <end position="21"/>
    </location>
</feature>